<dbReference type="AlphaFoldDB" id="A0A8J6UG96"/>
<comment type="caution">
    <text evidence="2">The sequence shown here is derived from an EMBL/GenBank/DDBJ whole genome shotgun (WGS) entry which is preliminary data.</text>
</comment>
<dbReference type="Gene3D" id="3.40.50.620">
    <property type="entry name" value="HUPs"/>
    <property type="match status" value="1"/>
</dbReference>
<dbReference type="PANTHER" id="PTHR30336:SF20">
    <property type="entry name" value="DUF218 DOMAIN-CONTAINING PROTEIN"/>
    <property type="match status" value="1"/>
</dbReference>
<dbReference type="Pfam" id="PF02698">
    <property type="entry name" value="DUF218"/>
    <property type="match status" value="1"/>
</dbReference>
<feature type="domain" description="DUF218" evidence="1">
    <location>
        <begin position="48"/>
        <end position="185"/>
    </location>
</feature>
<dbReference type="Proteomes" id="UP000632828">
    <property type="component" value="Unassembled WGS sequence"/>
</dbReference>
<evidence type="ECO:0000313" key="2">
    <source>
        <dbReference type="EMBL" id="MBD1399328.1"/>
    </source>
</evidence>
<dbReference type="InterPro" id="IPR051599">
    <property type="entry name" value="Cell_Envelope_Assoc"/>
</dbReference>
<dbReference type="PANTHER" id="PTHR30336">
    <property type="entry name" value="INNER MEMBRANE PROTEIN, PROBABLE PERMEASE"/>
    <property type="match status" value="1"/>
</dbReference>
<accession>A0A8J6UG96</accession>
<proteinExistence type="predicted"/>
<evidence type="ECO:0000313" key="3">
    <source>
        <dbReference type="Proteomes" id="UP000632828"/>
    </source>
</evidence>
<dbReference type="EMBL" id="JACWUN010000001">
    <property type="protein sequence ID" value="MBD1399328.1"/>
    <property type="molecule type" value="Genomic_DNA"/>
</dbReference>
<name>A0A8J6UG96_9BACT</name>
<dbReference type="RefSeq" id="WP_191153595.1">
    <property type="nucleotide sequence ID" value="NZ_JACWUN010000001.1"/>
</dbReference>
<gene>
    <name evidence="2" type="ORF">ICT70_01435</name>
</gene>
<organism evidence="2 3">
    <name type="scientific">Pelovirga terrestris</name>
    <dbReference type="NCBI Taxonomy" id="2771352"/>
    <lineage>
        <taxon>Bacteria</taxon>
        <taxon>Pseudomonadati</taxon>
        <taxon>Thermodesulfobacteriota</taxon>
        <taxon>Desulfuromonadia</taxon>
        <taxon>Geobacterales</taxon>
        <taxon>Geobacteraceae</taxon>
        <taxon>Pelovirga</taxon>
    </lineage>
</organism>
<protein>
    <submittedName>
        <fullName evidence="2">YdcF family protein</fullName>
    </submittedName>
</protein>
<dbReference type="CDD" id="cd06259">
    <property type="entry name" value="YdcF-like"/>
    <property type="match status" value="1"/>
</dbReference>
<evidence type="ECO:0000259" key="1">
    <source>
        <dbReference type="Pfam" id="PF02698"/>
    </source>
</evidence>
<keyword evidence="3" id="KW-1185">Reference proteome</keyword>
<dbReference type="InterPro" id="IPR014729">
    <property type="entry name" value="Rossmann-like_a/b/a_fold"/>
</dbReference>
<sequence length="205" mass="23007">MDTAEVMTFRRCALAAVVVVLLLLVMVAVRPGLLGALVVVDVPLDSADVIVVMAGERRLRLPAVAQLYHQGLSERIYLANDGMFSSWSSKHQRNLYEVEWAREFLLEQGVADDAIAMLDYTASGSYFDALHAAQAIRADNAISTVLVVTSDYHTRRTLWCFNRVLDGSDIRIGVYPVPVNPDSEQYLLKTYATELVKLGYYWLRY</sequence>
<dbReference type="InterPro" id="IPR003848">
    <property type="entry name" value="DUF218"/>
</dbReference>
<dbReference type="GO" id="GO:0005886">
    <property type="term" value="C:plasma membrane"/>
    <property type="evidence" value="ECO:0007669"/>
    <property type="project" value="TreeGrafter"/>
</dbReference>
<reference evidence="2" key="1">
    <citation type="submission" date="2020-09" db="EMBL/GenBank/DDBJ databases">
        <title>Pelobacter alkaliphilus sp. nov., a novel anaerobic arsenate-reducing bacterium from terrestrial mud volcano.</title>
        <authorList>
            <person name="Khomyakova M.A."/>
            <person name="Merkel A.Y."/>
            <person name="Slobodkin A.I."/>
        </authorList>
    </citation>
    <scope>NUCLEOTIDE SEQUENCE</scope>
    <source>
        <strain evidence="2">M08fum</strain>
    </source>
</reference>